<dbReference type="PROSITE" id="PS50865">
    <property type="entry name" value="ZF_MYND_2"/>
    <property type="match status" value="1"/>
</dbReference>
<dbReference type="PANTHER" id="PTHR24006">
    <property type="entry name" value="UBIQUITIN CARBOXYL-TERMINAL HYDROLASE"/>
    <property type="match status" value="1"/>
</dbReference>
<keyword evidence="5" id="KW-0479">Metal-binding</keyword>
<dbReference type="SUPFAM" id="SSF144232">
    <property type="entry name" value="HIT/MYND zinc finger-like"/>
    <property type="match status" value="1"/>
</dbReference>
<sequence>MLEPKETHVTALVLFLVVLPLVAYFLLGRWSEVSKKKERLGLLTQCAGDEVFTTDSVTAATFIPLVLPLPEINVHECARCYATSTTRCSRCKSVRYCSGKCQIIHWRQVHKHECHQMEHNSSSSSPKAVVNEKPTQERILLDGNIYSRCFEDEIRQCRQDNTLDHHTIYPPDRKMSSEAAVCAVKGTPKPYSIKRRSVDKQVSHKSKGGILISEDGAISESSEDACRATSSILSSSNLSKQVEYKLNERKSPTSEERIHERNKNSGSVRTTSKSRMQENIFESKNGFGISNVEDKTKIATSACNLGPELTNEESPANVESTSGDQKISLDCLSKETSGRSTTKANSVQHIPGSKQHKSLKSMVKSVNEDSCPDTKRKGQFADESNGKLKNDNPEQGRNGNSSIGLRKIMGLMRSPKAVTTNDKQKKNKMLFPYDEFVKFFHCDFFNLSPRGFINCGNSCYANAVLQCLTFTKPLTIFLLRRSHSRYCRAKDWCLMCELEKHATLLTESGGPLSPSRILTNMRNINCQIGDGSQEDAHEFLRFLVTSMQSIGLEGLDGENMVDVGLQETTFIHHTFGGRLRSKVKCLRCHNESERYESIMDLTLEIFGWVESLEDALTQFTSAEDLDGENMYRCGRCAAYVRARKQLTIQEAPNILTIVLKRFQEGNYGKINKCITFPDMLDMIPFMTGTDDIPPLYILYAVVVHLDTQSASFSGHYIAYVKNLQGSWFRIDDTEVQPVHMSQVMSEEAYILFYMRSCPRPARTYTGKPIPQQAQGLPKHRSSKTQTLSRTEETKFSGNFINAYHSSDRKPETSMTKGIVNNSNRNNLPFIESYPKSRKMEFLDANSSDWSIFTSSDDASFTTESTRDSFSTVDYADGSNMDPLSSIFNTAYVPEYSSLRTVSCCSYNSSKSHKRYASVENTFVFESSLSTHSPERRLHIGEDWKHDNVPSARALPYVYVGYEDNYEDAPFQTSSHCKF</sequence>
<accession>A0AAD8H6Z6</accession>
<keyword evidence="13" id="KW-0812">Transmembrane</keyword>
<dbReference type="GO" id="GO:0006508">
    <property type="term" value="P:proteolysis"/>
    <property type="evidence" value="ECO:0007669"/>
    <property type="project" value="UniProtKB-KW"/>
</dbReference>
<evidence type="ECO:0000256" key="10">
    <source>
        <dbReference type="ARBA" id="ARBA00022833"/>
    </source>
</evidence>
<dbReference type="FunFam" id="6.10.140.2220:FF:000006">
    <property type="entry name" value="Ubiquitin carboxyl-terminal hydrolase 15"/>
    <property type="match status" value="1"/>
</dbReference>
<evidence type="ECO:0000313" key="16">
    <source>
        <dbReference type="EMBL" id="KAK1362392.1"/>
    </source>
</evidence>
<dbReference type="PROSITE" id="PS50235">
    <property type="entry name" value="USP_3"/>
    <property type="match status" value="1"/>
</dbReference>
<feature type="compositionally biased region" description="Basic and acidic residues" evidence="12">
    <location>
        <begin position="243"/>
        <end position="263"/>
    </location>
</feature>
<reference evidence="16" key="2">
    <citation type="submission" date="2023-05" db="EMBL/GenBank/DDBJ databases">
        <authorList>
            <person name="Schelkunov M.I."/>
        </authorList>
    </citation>
    <scope>NUCLEOTIDE SEQUENCE</scope>
    <source>
        <strain evidence="16">Hsosn_3</strain>
        <tissue evidence="16">Leaf</tissue>
    </source>
</reference>
<dbReference type="Pfam" id="PF01753">
    <property type="entry name" value="zf-MYND"/>
    <property type="match status" value="1"/>
</dbReference>
<dbReference type="PANTHER" id="PTHR24006:SF685">
    <property type="entry name" value="UBIQUITIN CARBOXYL-TERMINAL HYDROLASE 15"/>
    <property type="match status" value="1"/>
</dbReference>
<dbReference type="PROSITE" id="PS00972">
    <property type="entry name" value="USP_1"/>
    <property type="match status" value="1"/>
</dbReference>
<dbReference type="EC" id="3.4.19.12" evidence="3"/>
<feature type="compositionally biased region" description="Basic and acidic residues" evidence="12">
    <location>
        <begin position="372"/>
        <end position="394"/>
    </location>
</feature>
<dbReference type="InterPro" id="IPR050164">
    <property type="entry name" value="Peptidase_C19"/>
</dbReference>
<dbReference type="InterPro" id="IPR038765">
    <property type="entry name" value="Papain-like_cys_pep_sf"/>
</dbReference>
<keyword evidence="4" id="KW-0645">Protease</keyword>
<dbReference type="Gene3D" id="6.10.140.2220">
    <property type="match status" value="1"/>
</dbReference>
<dbReference type="EMBL" id="JAUIZM010000010">
    <property type="protein sequence ID" value="KAK1362392.1"/>
    <property type="molecule type" value="Genomic_DNA"/>
</dbReference>
<feature type="domain" description="USP" evidence="14">
    <location>
        <begin position="450"/>
        <end position="756"/>
    </location>
</feature>
<feature type="region of interest" description="Disordered" evidence="12">
    <location>
        <begin position="243"/>
        <end position="273"/>
    </location>
</feature>
<comment type="similarity">
    <text evidence="2">Belongs to the peptidase C19 family.</text>
</comment>
<dbReference type="Gene3D" id="3.90.70.10">
    <property type="entry name" value="Cysteine proteinases"/>
    <property type="match status" value="1"/>
</dbReference>
<keyword evidence="6 11" id="KW-0863">Zinc-finger</keyword>
<feature type="compositionally biased region" description="Polar residues" evidence="12">
    <location>
        <begin position="338"/>
        <end position="348"/>
    </location>
</feature>
<keyword evidence="7" id="KW-0833">Ubl conjugation pathway</keyword>
<dbReference type="Pfam" id="PF00443">
    <property type="entry name" value="UCH"/>
    <property type="match status" value="1"/>
</dbReference>
<dbReference type="GO" id="GO:0016579">
    <property type="term" value="P:protein deubiquitination"/>
    <property type="evidence" value="ECO:0007669"/>
    <property type="project" value="InterPro"/>
</dbReference>
<evidence type="ECO:0000256" key="12">
    <source>
        <dbReference type="SAM" id="MobiDB-lite"/>
    </source>
</evidence>
<dbReference type="Proteomes" id="UP001237642">
    <property type="component" value="Unassembled WGS sequence"/>
</dbReference>
<keyword evidence="9" id="KW-0788">Thiol protease</keyword>
<keyword evidence="17" id="KW-1185">Reference proteome</keyword>
<dbReference type="GO" id="GO:0005829">
    <property type="term" value="C:cytosol"/>
    <property type="evidence" value="ECO:0007669"/>
    <property type="project" value="TreeGrafter"/>
</dbReference>
<reference evidence="16" key="1">
    <citation type="submission" date="2023-02" db="EMBL/GenBank/DDBJ databases">
        <title>Genome of toxic invasive species Heracleum sosnowskyi carries increased number of genes despite the absence of recent whole-genome duplications.</title>
        <authorList>
            <person name="Schelkunov M."/>
            <person name="Shtratnikova V."/>
            <person name="Makarenko M."/>
            <person name="Klepikova A."/>
            <person name="Omelchenko D."/>
            <person name="Novikova G."/>
            <person name="Obukhova E."/>
            <person name="Bogdanov V."/>
            <person name="Penin A."/>
            <person name="Logacheva M."/>
        </authorList>
    </citation>
    <scope>NUCLEOTIDE SEQUENCE</scope>
    <source>
        <strain evidence="16">Hsosn_3</strain>
        <tissue evidence="16">Leaf</tissue>
    </source>
</reference>
<evidence type="ECO:0000313" key="17">
    <source>
        <dbReference type="Proteomes" id="UP001237642"/>
    </source>
</evidence>
<keyword evidence="13" id="KW-1133">Transmembrane helix</keyword>
<dbReference type="SUPFAM" id="SSF54001">
    <property type="entry name" value="Cysteine proteinases"/>
    <property type="match status" value="1"/>
</dbReference>
<dbReference type="GO" id="GO:0008270">
    <property type="term" value="F:zinc ion binding"/>
    <property type="evidence" value="ECO:0007669"/>
    <property type="project" value="UniProtKB-KW"/>
</dbReference>
<dbReference type="InterPro" id="IPR001394">
    <property type="entry name" value="Peptidase_C19_UCH"/>
</dbReference>
<evidence type="ECO:0000256" key="9">
    <source>
        <dbReference type="ARBA" id="ARBA00022807"/>
    </source>
</evidence>
<feature type="compositionally biased region" description="Polar residues" evidence="12">
    <location>
        <begin position="312"/>
        <end position="325"/>
    </location>
</feature>
<gene>
    <name evidence="16" type="ORF">POM88_046866</name>
</gene>
<dbReference type="AlphaFoldDB" id="A0AAD8H6Z6"/>
<evidence type="ECO:0000259" key="15">
    <source>
        <dbReference type="PROSITE" id="PS50865"/>
    </source>
</evidence>
<dbReference type="GO" id="GO:0004843">
    <property type="term" value="F:cysteine-type deubiquitinase activity"/>
    <property type="evidence" value="ECO:0007669"/>
    <property type="project" value="UniProtKB-EC"/>
</dbReference>
<dbReference type="FunFam" id="3.90.70.10:FF:000026">
    <property type="entry name" value="Ubiquitin carboxyl-terminal hydrolase 15"/>
    <property type="match status" value="1"/>
</dbReference>
<evidence type="ECO:0000256" key="2">
    <source>
        <dbReference type="ARBA" id="ARBA00009085"/>
    </source>
</evidence>
<dbReference type="InterPro" id="IPR028889">
    <property type="entry name" value="USP"/>
</dbReference>
<dbReference type="InterPro" id="IPR018200">
    <property type="entry name" value="USP_CS"/>
</dbReference>
<organism evidence="16 17">
    <name type="scientific">Heracleum sosnowskyi</name>
    <dbReference type="NCBI Taxonomy" id="360622"/>
    <lineage>
        <taxon>Eukaryota</taxon>
        <taxon>Viridiplantae</taxon>
        <taxon>Streptophyta</taxon>
        <taxon>Embryophyta</taxon>
        <taxon>Tracheophyta</taxon>
        <taxon>Spermatophyta</taxon>
        <taxon>Magnoliopsida</taxon>
        <taxon>eudicotyledons</taxon>
        <taxon>Gunneridae</taxon>
        <taxon>Pentapetalae</taxon>
        <taxon>asterids</taxon>
        <taxon>campanulids</taxon>
        <taxon>Apiales</taxon>
        <taxon>Apiaceae</taxon>
        <taxon>Apioideae</taxon>
        <taxon>apioid superclade</taxon>
        <taxon>Tordylieae</taxon>
        <taxon>Tordyliinae</taxon>
        <taxon>Heracleum</taxon>
    </lineage>
</organism>
<feature type="compositionally biased region" description="Polar residues" evidence="12">
    <location>
        <begin position="264"/>
        <end position="273"/>
    </location>
</feature>
<evidence type="ECO:0000259" key="14">
    <source>
        <dbReference type="PROSITE" id="PS50235"/>
    </source>
</evidence>
<dbReference type="GO" id="GO:0005634">
    <property type="term" value="C:nucleus"/>
    <property type="evidence" value="ECO:0007669"/>
    <property type="project" value="TreeGrafter"/>
</dbReference>
<dbReference type="CDD" id="cd02661">
    <property type="entry name" value="Peptidase_C19E"/>
    <property type="match status" value="1"/>
</dbReference>
<evidence type="ECO:0000256" key="8">
    <source>
        <dbReference type="ARBA" id="ARBA00022801"/>
    </source>
</evidence>
<evidence type="ECO:0000256" key="3">
    <source>
        <dbReference type="ARBA" id="ARBA00012759"/>
    </source>
</evidence>
<evidence type="ECO:0000256" key="4">
    <source>
        <dbReference type="ARBA" id="ARBA00022670"/>
    </source>
</evidence>
<evidence type="ECO:0000256" key="1">
    <source>
        <dbReference type="ARBA" id="ARBA00000707"/>
    </source>
</evidence>
<feature type="region of interest" description="Disordered" evidence="12">
    <location>
        <begin position="306"/>
        <end position="403"/>
    </location>
</feature>
<dbReference type="InterPro" id="IPR002893">
    <property type="entry name" value="Znf_MYND"/>
</dbReference>
<keyword evidence="10" id="KW-0862">Zinc</keyword>
<feature type="transmembrane region" description="Helical" evidence="13">
    <location>
        <begin position="12"/>
        <end position="30"/>
    </location>
</feature>
<keyword evidence="8 16" id="KW-0378">Hydrolase</keyword>
<evidence type="ECO:0000256" key="5">
    <source>
        <dbReference type="ARBA" id="ARBA00022723"/>
    </source>
</evidence>
<keyword evidence="13" id="KW-0472">Membrane</keyword>
<feature type="domain" description="MYND-type" evidence="15">
    <location>
        <begin position="77"/>
        <end position="114"/>
    </location>
</feature>
<name>A0AAD8H6Z6_9APIA</name>
<evidence type="ECO:0000256" key="11">
    <source>
        <dbReference type="PROSITE-ProRule" id="PRU00134"/>
    </source>
</evidence>
<comment type="catalytic activity">
    <reaction evidence="1">
        <text>Thiol-dependent hydrolysis of ester, thioester, amide, peptide and isopeptide bonds formed by the C-terminal Gly of ubiquitin (a 76-residue protein attached to proteins as an intracellular targeting signal).</text>
        <dbReference type="EC" id="3.4.19.12"/>
    </reaction>
</comment>
<evidence type="ECO:0000256" key="6">
    <source>
        <dbReference type="ARBA" id="ARBA00022771"/>
    </source>
</evidence>
<evidence type="ECO:0000256" key="13">
    <source>
        <dbReference type="SAM" id="Phobius"/>
    </source>
</evidence>
<protein>
    <recommendedName>
        <fullName evidence="3">ubiquitinyl hydrolase 1</fullName>
        <ecNumber evidence="3">3.4.19.12</ecNumber>
    </recommendedName>
</protein>
<proteinExistence type="inferred from homology"/>
<comment type="caution">
    <text evidence="16">The sequence shown here is derived from an EMBL/GenBank/DDBJ whole genome shotgun (WGS) entry which is preliminary data.</text>
</comment>
<evidence type="ECO:0000256" key="7">
    <source>
        <dbReference type="ARBA" id="ARBA00022786"/>
    </source>
</evidence>